<comment type="caution">
    <text evidence="2">The sequence shown here is derived from an EMBL/GenBank/DDBJ whole genome shotgun (WGS) entry which is preliminary data.</text>
</comment>
<evidence type="ECO:0000313" key="1">
    <source>
        <dbReference type="EMBL" id="RVW43120.1"/>
    </source>
</evidence>
<organism evidence="2 3">
    <name type="scientific">Vitis vinifera</name>
    <name type="common">Grape</name>
    <dbReference type="NCBI Taxonomy" id="29760"/>
    <lineage>
        <taxon>Eukaryota</taxon>
        <taxon>Viridiplantae</taxon>
        <taxon>Streptophyta</taxon>
        <taxon>Embryophyta</taxon>
        <taxon>Tracheophyta</taxon>
        <taxon>Spermatophyta</taxon>
        <taxon>Magnoliopsida</taxon>
        <taxon>eudicotyledons</taxon>
        <taxon>Gunneridae</taxon>
        <taxon>Pentapetalae</taxon>
        <taxon>rosids</taxon>
        <taxon>Vitales</taxon>
        <taxon>Vitaceae</taxon>
        <taxon>Viteae</taxon>
        <taxon>Vitis</taxon>
    </lineage>
</organism>
<protein>
    <submittedName>
        <fullName evidence="2">Uncharacterized protein</fullName>
    </submittedName>
</protein>
<dbReference type="AlphaFoldDB" id="A0A438J5P0"/>
<sequence>MEQKHILLSALSVGVGVGVGLGLASGQTVSRWTGSGSGSSDALTAEKMEQELLRQVVEGRESKVTFDEFPYYLRPDEKNGITSYGLVENDSDLVHTLLEVEGTPVDPRGQKKIAVNLIMIE</sequence>
<evidence type="ECO:0000313" key="2">
    <source>
        <dbReference type="EMBL" id="RVX04216.1"/>
    </source>
</evidence>
<evidence type="ECO:0000313" key="3">
    <source>
        <dbReference type="Proteomes" id="UP000288805"/>
    </source>
</evidence>
<gene>
    <name evidence="2" type="ORF">CK203_015583</name>
    <name evidence="1" type="ORF">CK203_086645</name>
</gene>
<dbReference type="EMBL" id="QGNW01001387">
    <property type="protein sequence ID" value="RVW43120.1"/>
    <property type="molecule type" value="Genomic_DNA"/>
</dbReference>
<dbReference type="EMBL" id="QGNW01000062">
    <property type="protein sequence ID" value="RVX04216.1"/>
    <property type="molecule type" value="Genomic_DNA"/>
</dbReference>
<accession>A0A438J5P0</accession>
<proteinExistence type="predicted"/>
<name>A0A438J5P0_VITVI</name>
<reference evidence="2 3" key="1">
    <citation type="journal article" date="2018" name="PLoS Genet.">
        <title>Population sequencing reveals clonal diversity and ancestral inbreeding in the grapevine cultivar Chardonnay.</title>
        <authorList>
            <person name="Roach M.J."/>
            <person name="Johnson D.L."/>
            <person name="Bohlmann J."/>
            <person name="van Vuuren H.J."/>
            <person name="Jones S.J."/>
            <person name="Pretorius I.S."/>
            <person name="Schmidt S.A."/>
            <person name="Borneman A.R."/>
        </authorList>
    </citation>
    <scope>NUCLEOTIDE SEQUENCE [LARGE SCALE GENOMIC DNA]</scope>
    <source>
        <strain evidence="3">cv. Chardonnay</strain>
        <strain evidence="2">I10V1</strain>
        <tissue evidence="2">Leaf</tissue>
    </source>
</reference>
<dbReference type="Proteomes" id="UP000288805">
    <property type="component" value="Unassembled WGS sequence"/>
</dbReference>